<evidence type="ECO:0000313" key="3">
    <source>
        <dbReference type="Proteomes" id="UP000239007"/>
    </source>
</evidence>
<dbReference type="AlphaFoldDB" id="A0A2S7UW93"/>
<dbReference type="Proteomes" id="UP000239007">
    <property type="component" value="Unassembled WGS sequence"/>
</dbReference>
<protein>
    <submittedName>
        <fullName evidence="2">Uncharacterized protein</fullName>
    </submittedName>
</protein>
<name>A0A2S7UW93_9GAMM</name>
<dbReference type="RefSeq" id="WP_105052768.1">
    <property type="nucleotide sequence ID" value="NZ_BMYG01000006.1"/>
</dbReference>
<keyword evidence="1" id="KW-0472">Membrane</keyword>
<gene>
    <name evidence="2" type="ORF">BTO11_11710</name>
</gene>
<feature type="transmembrane region" description="Helical" evidence="1">
    <location>
        <begin position="129"/>
        <end position="148"/>
    </location>
</feature>
<dbReference type="EMBL" id="MSCH01000003">
    <property type="protein sequence ID" value="PQJ54254.1"/>
    <property type="molecule type" value="Genomic_DNA"/>
</dbReference>
<comment type="caution">
    <text evidence="2">The sequence shown here is derived from an EMBL/GenBank/DDBJ whole genome shotgun (WGS) entry which is preliminary data.</text>
</comment>
<organism evidence="2 3">
    <name type="scientific">Psychrosphaera saromensis</name>
    <dbReference type="NCBI Taxonomy" id="716813"/>
    <lineage>
        <taxon>Bacteria</taxon>
        <taxon>Pseudomonadati</taxon>
        <taxon>Pseudomonadota</taxon>
        <taxon>Gammaproteobacteria</taxon>
        <taxon>Alteromonadales</taxon>
        <taxon>Pseudoalteromonadaceae</taxon>
        <taxon>Psychrosphaera</taxon>
    </lineage>
</organism>
<keyword evidence="1" id="KW-0812">Transmembrane</keyword>
<sequence length="158" mass="18727">MDEQIKPKQELWFFIKTLQLYNLNSLAPWFRILFFNSFLFTVVVIAYSQVFSYYEDTPSIWFQRSGSIIVITAIILELKHKNKMNLLYSFTQKLIIDNLKVDLEPSNKPYYSLSADNEMREIIKPYDTLVEINLIVWAIIGTMIWGYGDIIYKLFNSI</sequence>
<reference evidence="2 3" key="1">
    <citation type="submission" date="2016-12" db="EMBL/GenBank/DDBJ databases">
        <title>Diversity of luminous bacteria.</title>
        <authorList>
            <person name="Yoshizawa S."/>
            <person name="Kogure K."/>
        </authorList>
    </citation>
    <scope>NUCLEOTIDE SEQUENCE [LARGE SCALE GENOMIC DNA]</scope>
    <source>
        <strain evidence="2 3">SA4-48</strain>
    </source>
</reference>
<proteinExistence type="predicted"/>
<feature type="transmembrane region" description="Helical" evidence="1">
    <location>
        <begin position="32"/>
        <end position="54"/>
    </location>
</feature>
<dbReference type="OrthoDB" id="6226948at2"/>
<accession>A0A2S7UW93</accession>
<keyword evidence="1" id="KW-1133">Transmembrane helix</keyword>
<evidence type="ECO:0000256" key="1">
    <source>
        <dbReference type="SAM" id="Phobius"/>
    </source>
</evidence>
<evidence type="ECO:0000313" key="2">
    <source>
        <dbReference type="EMBL" id="PQJ54254.1"/>
    </source>
</evidence>
<feature type="transmembrane region" description="Helical" evidence="1">
    <location>
        <begin position="60"/>
        <end position="78"/>
    </location>
</feature>
<keyword evidence="3" id="KW-1185">Reference proteome</keyword>